<keyword evidence="3" id="KW-1185">Reference proteome</keyword>
<feature type="compositionally biased region" description="Acidic residues" evidence="1">
    <location>
        <begin position="69"/>
        <end position="82"/>
    </location>
</feature>
<reference evidence="2" key="1">
    <citation type="submission" date="2014-09" db="EMBL/GenBank/DDBJ databases">
        <title>Genome sequence of the luminous mushroom Mycena chlorophos for searching fungal bioluminescence genes.</title>
        <authorList>
            <person name="Tanaka Y."/>
            <person name="Kasuga D."/>
            <person name="Oba Y."/>
            <person name="Hase S."/>
            <person name="Sato K."/>
            <person name="Oba Y."/>
            <person name="Sakakibara Y."/>
        </authorList>
    </citation>
    <scope>NUCLEOTIDE SEQUENCE</scope>
</reference>
<gene>
    <name evidence="2" type="ORF">MCHLO_10495</name>
</gene>
<evidence type="ECO:0000313" key="3">
    <source>
        <dbReference type="Proteomes" id="UP000815677"/>
    </source>
</evidence>
<sequence length="411" mass="47407">MNGAVTRRVSPSMMTVNKPHPWPWAPPDPLYPRPESPPSVPFGNIWLNHDWDEADSSSDYAPSETSSESTEDSDDEDLEEEELNALREERGLVWNVVNSNWRGNEWAAQREDLPQRIARLVESERQSTAAYDPTEVARLVTEFYMLLVEMGHWEASEIRFPPHLDPPVNTQLAKQLGLEAGVIELMQRLPYLRRTVARDEARHVLARTHLADYTVEEDLRESRRRHTYARGDVPPLEPWILPLTLAGRDGWHLMLDTKIGAVRAFSTDGYGVNPDNVEYVRHPYIAPEDDDVAWTQYKRVPAVPAADYFRQLTSAYRSLERLPLVDADDNDPHTYRPSHRDWHNMPPATRNQLQLYDSQYGRKPTLLALYKEYGWPDAEIWRRSEFLVRWKRLERGFDAGETAGMSAALLG</sequence>
<accession>A0ABQ0LR38</accession>
<feature type="region of interest" description="Disordered" evidence="1">
    <location>
        <begin position="1"/>
        <end position="82"/>
    </location>
</feature>
<proteinExistence type="predicted"/>
<organism evidence="2 3">
    <name type="scientific">Mycena chlorophos</name>
    <name type="common">Agaric fungus</name>
    <name type="synonym">Agaricus chlorophos</name>
    <dbReference type="NCBI Taxonomy" id="658473"/>
    <lineage>
        <taxon>Eukaryota</taxon>
        <taxon>Fungi</taxon>
        <taxon>Dikarya</taxon>
        <taxon>Basidiomycota</taxon>
        <taxon>Agaricomycotina</taxon>
        <taxon>Agaricomycetes</taxon>
        <taxon>Agaricomycetidae</taxon>
        <taxon>Agaricales</taxon>
        <taxon>Marasmiineae</taxon>
        <taxon>Mycenaceae</taxon>
        <taxon>Mycena</taxon>
    </lineage>
</organism>
<dbReference type="Proteomes" id="UP000815677">
    <property type="component" value="Unassembled WGS sequence"/>
</dbReference>
<dbReference type="EMBL" id="DF848390">
    <property type="protein sequence ID" value="GAT53550.1"/>
    <property type="molecule type" value="Genomic_DNA"/>
</dbReference>
<protein>
    <submittedName>
        <fullName evidence="2">Uncharacterized protein</fullName>
    </submittedName>
</protein>
<feature type="compositionally biased region" description="Pro residues" evidence="1">
    <location>
        <begin position="20"/>
        <end position="40"/>
    </location>
</feature>
<evidence type="ECO:0000256" key="1">
    <source>
        <dbReference type="SAM" id="MobiDB-lite"/>
    </source>
</evidence>
<name>A0ABQ0LR38_MYCCL</name>
<evidence type="ECO:0000313" key="2">
    <source>
        <dbReference type="EMBL" id="GAT53550.1"/>
    </source>
</evidence>